<dbReference type="InterPro" id="IPR002885">
    <property type="entry name" value="PPR_rpt"/>
</dbReference>
<dbReference type="PROSITE" id="PS50222">
    <property type="entry name" value="EF_HAND_2"/>
    <property type="match status" value="2"/>
</dbReference>
<dbReference type="GO" id="GO:0005219">
    <property type="term" value="F:ryanodine-sensitive calcium-release channel activity"/>
    <property type="evidence" value="ECO:0007669"/>
    <property type="project" value="TreeGrafter"/>
</dbReference>
<dbReference type="SMART" id="SM00054">
    <property type="entry name" value="EFh"/>
    <property type="match status" value="2"/>
</dbReference>
<dbReference type="InterPro" id="IPR002048">
    <property type="entry name" value="EF_hand_dom"/>
</dbReference>
<evidence type="ECO:0000313" key="5">
    <source>
        <dbReference type="EMBL" id="CAF3859767.1"/>
    </source>
</evidence>
<dbReference type="GO" id="GO:0034704">
    <property type="term" value="C:calcium channel complex"/>
    <property type="evidence" value="ECO:0007669"/>
    <property type="project" value="TreeGrafter"/>
</dbReference>
<dbReference type="PANTHER" id="PTHR46399:SF8">
    <property type="entry name" value="B30.2_SPRY DOMAIN-CONTAINING PROTEIN"/>
    <property type="match status" value="1"/>
</dbReference>
<organism evidence="5 6">
    <name type="scientific">Rotaria sordida</name>
    <dbReference type="NCBI Taxonomy" id="392033"/>
    <lineage>
        <taxon>Eukaryota</taxon>
        <taxon>Metazoa</taxon>
        <taxon>Spiralia</taxon>
        <taxon>Gnathifera</taxon>
        <taxon>Rotifera</taxon>
        <taxon>Eurotatoria</taxon>
        <taxon>Bdelloidea</taxon>
        <taxon>Philodinida</taxon>
        <taxon>Philodinidae</taxon>
        <taxon>Rotaria</taxon>
    </lineage>
</organism>
<accession>A0A819F2X2</accession>
<dbReference type="PANTHER" id="PTHR46399">
    <property type="entry name" value="B30.2/SPRY DOMAIN-CONTAINING PROTEIN"/>
    <property type="match status" value="1"/>
</dbReference>
<keyword evidence="2" id="KW-0106">Calcium</keyword>
<evidence type="ECO:0000313" key="6">
    <source>
        <dbReference type="Proteomes" id="UP000663823"/>
    </source>
</evidence>
<dbReference type="PROSITE" id="PS51375">
    <property type="entry name" value="PPR"/>
    <property type="match status" value="2"/>
</dbReference>
<dbReference type="Gene3D" id="1.25.40.10">
    <property type="entry name" value="Tetratricopeptide repeat domain"/>
    <property type="match status" value="5"/>
</dbReference>
<dbReference type="Pfam" id="PF01535">
    <property type="entry name" value="PPR"/>
    <property type="match status" value="3"/>
</dbReference>
<keyword evidence="1" id="KW-0677">Repeat</keyword>
<evidence type="ECO:0000256" key="1">
    <source>
        <dbReference type="ARBA" id="ARBA00022737"/>
    </source>
</evidence>
<dbReference type="InterPro" id="IPR013662">
    <property type="entry name" value="RIH_assoc-dom"/>
</dbReference>
<feature type="repeat" description="PPR" evidence="3">
    <location>
        <begin position="329"/>
        <end position="363"/>
    </location>
</feature>
<dbReference type="GO" id="GO:0006941">
    <property type="term" value="P:striated muscle contraction"/>
    <property type="evidence" value="ECO:0007669"/>
    <property type="project" value="TreeGrafter"/>
</dbReference>
<dbReference type="Proteomes" id="UP000663823">
    <property type="component" value="Unassembled WGS sequence"/>
</dbReference>
<feature type="domain" description="EF-hand" evidence="4">
    <location>
        <begin position="982"/>
        <end position="1014"/>
    </location>
</feature>
<feature type="repeat" description="PPR" evidence="3">
    <location>
        <begin position="429"/>
        <end position="459"/>
    </location>
</feature>
<dbReference type="NCBIfam" id="TIGR00756">
    <property type="entry name" value="PPR"/>
    <property type="match status" value="2"/>
</dbReference>
<dbReference type="InterPro" id="IPR015925">
    <property type="entry name" value="Ryanodine_IP3_receptor"/>
</dbReference>
<evidence type="ECO:0000256" key="3">
    <source>
        <dbReference type="PROSITE-ProRule" id="PRU00708"/>
    </source>
</evidence>
<name>A0A819F2X2_9BILA</name>
<dbReference type="GO" id="GO:0005509">
    <property type="term" value="F:calcium ion binding"/>
    <property type="evidence" value="ECO:0007669"/>
    <property type="project" value="InterPro"/>
</dbReference>
<dbReference type="CDD" id="cd00051">
    <property type="entry name" value="EFh"/>
    <property type="match status" value="1"/>
</dbReference>
<comment type="caution">
    <text evidence="5">The sequence shown here is derived from an EMBL/GenBank/DDBJ whole genome shotgun (WGS) entry which is preliminary data.</text>
</comment>
<dbReference type="GO" id="GO:0008270">
    <property type="term" value="F:zinc ion binding"/>
    <property type="evidence" value="ECO:0007669"/>
    <property type="project" value="InterPro"/>
</dbReference>
<dbReference type="InterPro" id="IPR018247">
    <property type="entry name" value="EF_Hand_1_Ca_BS"/>
</dbReference>
<dbReference type="InterPro" id="IPR032867">
    <property type="entry name" value="DYW_dom"/>
</dbReference>
<evidence type="ECO:0000259" key="4">
    <source>
        <dbReference type="PROSITE" id="PS50222"/>
    </source>
</evidence>
<dbReference type="InterPro" id="IPR011990">
    <property type="entry name" value="TPR-like_helical_dom_sf"/>
</dbReference>
<dbReference type="AlphaFoldDB" id="A0A819F2X2"/>
<gene>
    <name evidence="5" type="ORF">OTI717_LOCUS21632</name>
</gene>
<dbReference type="Pfam" id="PF14432">
    <property type="entry name" value="DYW_deaminase"/>
    <property type="match status" value="1"/>
</dbReference>
<dbReference type="Gene3D" id="1.10.238.10">
    <property type="entry name" value="EF-hand"/>
    <property type="match status" value="1"/>
</dbReference>
<dbReference type="EMBL" id="CAJOAX010003539">
    <property type="protein sequence ID" value="CAF3859767.1"/>
    <property type="molecule type" value="Genomic_DNA"/>
</dbReference>
<protein>
    <recommendedName>
        <fullName evidence="4">EF-hand domain-containing protein</fullName>
    </recommendedName>
</protein>
<dbReference type="GO" id="GO:0033017">
    <property type="term" value="C:sarcoplasmic reticulum membrane"/>
    <property type="evidence" value="ECO:0007669"/>
    <property type="project" value="TreeGrafter"/>
</dbReference>
<dbReference type="GO" id="GO:0005790">
    <property type="term" value="C:smooth endoplasmic reticulum"/>
    <property type="evidence" value="ECO:0007669"/>
    <property type="project" value="TreeGrafter"/>
</dbReference>
<dbReference type="FunFam" id="1.25.40.10:FF:000158">
    <property type="entry name" value="pentatricopeptide repeat-containing protein At2g33680"/>
    <property type="match status" value="1"/>
</dbReference>
<dbReference type="Pfam" id="PF08454">
    <property type="entry name" value="RIH_assoc"/>
    <property type="match status" value="1"/>
</dbReference>
<reference evidence="5" key="1">
    <citation type="submission" date="2021-02" db="EMBL/GenBank/DDBJ databases">
        <authorList>
            <person name="Nowell W R."/>
        </authorList>
    </citation>
    <scope>NUCLEOTIDE SEQUENCE</scope>
</reference>
<evidence type="ECO:0000256" key="2">
    <source>
        <dbReference type="ARBA" id="ARBA00022837"/>
    </source>
</evidence>
<dbReference type="Pfam" id="PF13499">
    <property type="entry name" value="EF-hand_7"/>
    <property type="match status" value="1"/>
</dbReference>
<dbReference type="GO" id="GO:0048731">
    <property type="term" value="P:system development"/>
    <property type="evidence" value="ECO:0007669"/>
    <property type="project" value="UniProtKB-ARBA"/>
</dbReference>
<feature type="domain" description="EF-hand" evidence="4">
    <location>
        <begin position="951"/>
        <end position="979"/>
    </location>
</feature>
<proteinExistence type="predicted"/>
<sequence>MSIIKNNINLIFRCHRLLSTHNKNDKKNIILSSTQLNTAIKDLIAAKKYKQALDLFDEKFEICNDYTISMAINACSLINDYNRGIRIQKQLQSNSLKNNYIQTSLIRFYSQYHDMDNAIRLFSTITNKSSYICTAMFKGLKNNNMPEKVFDLLDQMTFKPDNYTLTILFNVCAQVANDRAMKIGRKLLDEMPDDYRNNNIVLNSAIDMLMKFGDVQSAERIFDSIKKKDIITYSAMIKGYIGNEMSEKALDLFEKIDLKLDDVTYIIVFNACAKLANDRAMKIGKKLLDNMPNDYRNNNILLNSAIDMLMKFGDVQSAERIFDSIKKKNIISYGALMNGYNINSKPWKCFKILEEMKQQGVVLDEHACNILIGTCSKIGMIRECQYIIDQIPLHIQNLKQIQTSLIHMWSKCGSIEKAQNIFKSVHDQDIMIYNAMISGFGLNGMGLEAIELYRKMPNELQNEITHICVLNACSHSGLLDQARNIFNEIPLKTEKIVTAMTDCLSRLFLFDEAEKLIDEYEKTNSPSFIMYSCLLSGVRNNRNKKLSEKIYNRMKSLFPDEKEGLTSSVILVSNLYSSVGEHQQAKEFRLSQIKELGKKVKAGLSWTDGSGEIVAFLANDNSHPQLAEIHDEVNRMTSEVIKLGYKCDSSWVTRELREEETIESALGGHSERLALAFNFIQRPVPDFIQITKNLRICGDCHEYTKLSCVIADDDDDEGAEEVKSFQRMLDYLKETKDVEYFTSLATLMANCSVFDLDTFERCIKAEVLGVGSKEMAGEKNLHDADFIISLFRFCQLLCEGHNLEFQNYLRLQIGSSTNVNIIICTVDYLLSSQESLMDFYWHYSGKETIDAYGKENLCRVIIVAKQVFNTLTEYIQGPCSQNQLALANSRLWDAIAGFFYIFAHMQRELSQDPTQIELLHEFMKLQKDMIIMLLSMLEGNVLNGSNLITSEAFQEYDINKDGFISPKEFRRAMETQKVYTNQDIDYILNCVDINQDGKIDFMEFTERFHNLARDIGFNMAILLTNLSEHMPHDIRLQRLMDKGKSFLSYFQDHLDRIEIKGGADYIERESKKTFLHLVINETDDKEKLEQFINFCEDTIFEMQHAVAISGEEDDQTYRRAKSSNIESNIVHPPTCKPMKLALSYS</sequence>
<dbReference type="PROSITE" id="PS00018">
    <property type="entry name" value="EF_HAND_1"/>
    <property type="match status" value="2"/>
</dbReference>
<dbReference type="GO" id="GO:0030018">
    <property type="term" value="C:Z disc"/>
    <property type="evidence" value="ECO:0007669"/>
    <property type="project" value="TreeGrafter"/>
</dbReference>
<dbReference type="SUPFAM" id="SSF47473">
    <property type="entry name" value="EF-hand"/>
    <property type="match status" value="1"/>
</dbReference>
<dbReference type="Pfam" id="PF13041">
    <property type="entry name" value="PPR_2"/>
    <property type="match status" value="2"/>
</dbReference>
<dbReference type="GO" id="GO:0042383">
    <property type="term" value="C:sarcolemma"/>
    <property type="evidence" value="ECO:0007669"/>
    <property type="project" value="TreeGrafter"/>
</dbReference>
<dbReference type="InterPro" id="IPR011992">
    <property type="entry name" value="EF-hand-dom_pair"/>
</dbReference>
<dbReference type="GO" id="GO:0014808">
    <property type="term" value="P:release of sequestered calcium ion into cytosol by sarcoplasmic reticulum"/>
    <property type="evidence" value="ECO:0007669"/>
    <property type="project" value="TreeGrafter"/>
</dbReference>